<feature type="compositionally biased region" description="Basic and acidic residues" evidence="1">
    <location>
        <begin position="29"/>
        <end position="42"/>
    </location>
</feature>
<evidence type="ECO:0000313" key="3">
    <source>
        <dbReference type="Proteomes" id="UP001066276"/>
    </source>
</evidence>
<evidence type="ECO:0000256" key="1">
    <source>
        <dbReference type="SAM" id="MobiDB-lite"/>
    </source>
</evidence>
<dbReference type="AlphaFoldDB" id="A0AAV7NSI6"/>
<feature type="region of interest" description="Disordered" evidence="1">
    <location>
        <begin position="29"/>
        <end position="60"/>
    </location>
</feature>
<protein>
    <submittedName>
        <fullName evidence="2">Uncharacterized protein</fullName>
    </submittedName>
</protein>
<dbReference type="EMBL" id="JANPWB010000012">
    <property type="protein sequence ID" value="KAJ1119046.1"/>
    <property type="molecule type" value="Genomic_DNA"/>
</dbReference>
<reference evidence="2" key="1">
    <citation type="journal article" date="2022" name="bioRxiv">
        <title>Sequencing and chromosome-scale assembly of the giantPleurodeles waltlgenome.</title>
        <authorList>
            <person name="Brown T."/>
            <person name="Elewa A."/>
            <person name="Iarovenko S."/>
            <person name="Subramanian E."/>
            <person name="Araus A.J."/>
            <person name="Petzold A."/>
            <person name="Susuki M."/>
            <person name="Suzuki K.-i.T."/>
            <person name="Hayashi T."/>
            <person name="Toyoda A."/>
            <person name="Oliveira C."/>
            <person name="Osipova E."/>
            <person name="Leigh N.D."/>
            <person name="Simon A."/>
            <person name="Yun M.H."/>
        </authorList>
    </citation>
    <scope>NUCLEOTIDE SEQUENCE</scope>
    <source>
        <strain evidence="2">20211129_DDA</strain>
        <tissue evidence="2">Liver</tissue>
    </source>
</reference>
<feature type="region of interest" description="Disordered" evidence="1">
    <location>
        <begin position="125"/>
        <end position="148"/>
    </location>
</feature>
<dbReference type="Proteomes" id="UP001066276">
    <property type="component" value="Chromosome 8"/>
</dbReference>
<name>A0AAV7NSI6_PLEWA</name>
<organism evidence="2 3">
    <name type="scientific">Pleurodeles waltl</name>
    <name type="common">Iberian ribbed newt</name>
    <dbReference type="NCBI Taxonomy" id="8319"/>
    <lineage>
        <taxon>Eukaryota</taxon>
        <taxon>Metazoa</taxon>
        <taxon>Chordata</taxon>
        <taxon>Craniata</taxon>
        <taxon>Vertebrata</taxon>
        <taxon>Euteleostomi</taxon>
        <taxon>Amphibia</taxon>
        <taxon>Batrachia</taxon>
        <taxon>Caudata</taxon>
        <taxon>Salamandroidea</taxon>
        <taxon>Salamandridae</taxon>
        <taxon>Pleurodelinae</taxon>
        <taxon>Pleurodeles</taxon>
    </lineage>
</organism>
<gene>
    <name evidence="2" type="ORF">NDU88_007232</name>
</gene>
<accession>A0AAV7NSI6</accession>
<proteinExistence type="predicted"/>
<comment type="caution">
    <text evidence="2">The sequence shown here is derived from an EMBL/GenBank/DDBJ whole genome shotgun (WGS) entry which is preliminary data.</text>
</comment>
<evidence type="ECO:0000313" key="2">
    <source>
        <dbReference type="EMBL" id="KAJ1119046.1"/>
    </source>
</evidence>
<keyword evidence="3" id="KW-1185">Reference proteome</keyword>
<sequence length="148" mass="15729">MLQAGPGGGLAGDGGRDLEWTLGAVEERATPEAVRRASRDLTARGTVSGAEGAPAGRARTVHGLFPRHPCIPRSPSSPCAAPRAEGCYGGDCGARSRRRAPFLLTYLPIEEQLVEQRRPRCGARILERHRARKNTPGPGGAVSERGRQ</sequence>